<dbReference type="InterPro" id="IPR000014">
    <property type="entry name" value="PAS"/>
</dbReference>
<dbReference type="Gene3D" id="3.30.450.20">
    <property type="entry name" value="PAS domain"/>
    <property type="match status" value="1"/>
</dbReference>
<dbReference type="SUPFAM" id="SSF58104">
    <property type="entry name" value="Methyl-accepting chemotaxis protein (MCP) signaling domain"/>
    <property type="match status" value="1"/>
</dbReference>
<dbReference type="Gene3D" id="1.10.287.950">
    <property type="entry name" value="Methyl-accepting chemotaxis protein"/>
    <property type="match status" value="1"/>
</dbReference>
<accession>A0A859F9F6</accession>
<evidence type="ECO:0000259" key="5">
    <source>
        <dbReference type="PROSITE" id="PS50113"/>
    </source>
</evidence>
<dbReference type="AlphaFoldDB" id="A0A859F9F6"/>
<dbReference type="InterPro" id="IPR013656">
    <property type="entry name" value="PAS_4"/>
</dbReference>
<dbReference type="PROSITE" id="PS50111">
    <property type="entry name" value="CHEMOTAXIS_TRANSDUC_2"/>
    <property type="match status" value="1"/>
</dbReference>
<evidence type="ECO:0000313" key="6">
    <source>
        <dbReference type="EMBL" id="QKS69709.1"/>
    </source>
</evidence>
<feature type="domain" description="Methyl-accepting transducer" evidence="4">
    <location>
        <begin position="106"/>
        <end position="301"/>
    </location>
</feature>
<dbReference type="Pfam" id="PF08448">
    <property type="entry name" value="PAS_4"/>
    <property type="match status" value="1"/>
</dbReference>
<dbReference type="KEGG" id="psua:FLK61_23205"/>
<dbReference type="GO" id="GO:0006935">
    <property type="term" value="P:chemotaxis"/>
    <property type="evidence" value="ECO:0007669"/>
    <property type="project" value="InterPro"/>
</dbReference>
<dbReference type="RefSeq" id="WP_176007751.1">
    <property type="nucleotide sequence ID" value="NZ_CP041372.2"/>
</dbReference>
<dbReference type="Pfam" id="PF00015">
    <property type="entry name" value="MCPsignal"/>
    <property type="match status" value="1"/>
</dbReference>
<dbReference type="InterPro" id="IPR000700">
    <property type="entry name" value="PAS-assoc_C"/>
</dbReference>
<sequence length="301" mass="33955">MHTDQKVTDDLVVSAIEDNLAIIRFDENRKIAYVNPIFAKTVGFEVHDLEGRYHKELCFDDFANSSSYEKFWRDLFHGKSFQDTIERKHANGNPIWLEATYMPVFDEQKRTVIGVSKIATDITARYQNSKEMAEDLQSMSEQLNQWSAEGVIRSRKLLDKIDHITTVSSENAETLTSLNKRTEEINGVVKTINGIASQTNLLALNAAIEAARAGEHGRGFTIVANEVRKLSARVEEAIGEVKQTVDAITREVDTINTGTHTVMDNVTESQEQIKTTVEDFERIGSSAQQLNEKSKQFVELI</sequence>
<dbReference type="SMART" id="SM00086">
    <property type="entry name" value="PAC"/>
    <property type="match status" value="1"/>
</dbReference>
<dbReference type="GO" id="GO:0004888">
    <property type="term" value="F:transmembrane signaling receptor activity"/>
    <property type="evidence" value="ECO:0007669"/>
    <property type="project" value="InterPro"/>
</dbReference>
<keyword evidence="7" id="KW-1185">Reference proteome</keyword>
<dbReference type="PROSITE" id="PS50113">
    <property type="entry name" value="PAC"/>
    <property type="match status" value="1"/>
</dbReference>
<dbReference type="InterPro" id="IPR035965">
    <property type="entry name" value="PAS-like_dom_sf"/>
</dbReference>
<dbReference type="NCBIfam" id="TIGR00229">
    <property type="entry name" value="sensory_box"/>
    <property type="match status" value="1"/>
</dbReference>
<evidence type="ECO:0000256" key="2">
    <source>
        <dbReference type="ARBA" id="ARBA00029447"/>
    </source>
</evidence>
<organism evidence="6 7">
    <name type="scientific">Paenalkalicoccus suaedae</name>
    <dbReference type="NCBI Taxonomy" id="2592382"/>
    <lineage>
        <taxon>Bacteria</taxon>
        <taxon>Bacillati</taxon>
        <taxon>Bacillota</taxon>
        <taxon>Bacilli</taxon>
        <taxon>Bacillales</taxon>
        <taxon>Bacillaceae</taxon>
        <taxon>Paenalkalicoccus</taxon>
    </lineage>
</organism>
<keyword evidence="1 3" id="KW-0807">Transducer</keyword>
<dbReference type="InterPro" id="IPR004090">
    <property type="entry name" value="Chemotax_Me-accpt_rcpt"/>
</dbReference>
<evidence type="ECO:0000313" key="7">
    <source>
        <dbReference type="Proteomes" id="UP000318138"/>
    </source>
</evidence>
<dbReference type="Proteomes" id="UP000318138">
    <property type="component" value="Chromosome"/>
</dbReference>
<dbReference type="InterPro" id="IPR004089">
    <property type="entry name" value="MCPsignal_dom"/>
</dbReference>
<dbReference type="PANTHER" id="PTHR32089">
    <property type="entry name" value="METHYL-ACCEPTING CHEMOTAXIS PROTEIN MCPB"/>
    <property type="match status" value="1"/>
</dbReference>
<dbReference type="PANTHER" id="PTHR32089:SF112">
    <property type="entry name" value="LYSOZYME-LIKE PROTEIN-RELATED"/>
    <property type="match status" value="1"/>
</dbReference>
<reference evidence="7" key="1">
    <citation type="submission" date="2019-07" db="EMBL/GenBank/DDBJ databases">
        <title>Bacillus alkalisoli sp. nov. isolated from saline soil.</title>
        <authorList>
            <person name="Sun J.-Q."/>
            <person name="Xu L."/>
        </authorList>
    </citation>
    <scope>NUCLEOTIDE SEQUENCE [LARGE SCALE GENOMIC DNA]</scope>
    <source>
        <strain evidence="7">M4U3P1</strain>
    </source>
</reference>
<feature type="domain" description="PAC" evidence="5">
    <location>
        <begin position="79"/>
        <end position="134"/>
    </location>
</feature>
<dbReference type="GO" id="GO:0007165">
    <property type="term" value="P:signal transduction"/>
    <property type="evidence" value="ECO:0007669"/>
    <property type="project" value="UniProtKB-KW"/>
</dbReference>
<dbReference type="PRINTS" id="PR00260">
    <property type="entry name" value="CHEMTRNSDUCR"/>
</dbReference>
<evidence type="ECO:0000256" key="1">
    <source>
        <dbReference type="ARBA" id="ARBA00023224"/>
    </source>
</evidence>
<dbReference type="EMBL" id="CP041372">
    <property type="protein sequence ID" value="QKS69709.1"/>
    <property type="molecule type" value="Genomic_DNA"/>
</dbReference>
<protein>
    <submittedName>
        <fullName evidence="6">PAS domain-containing methyl-accepting chemotaxis protein</fullName>
    </submittedName>
</protein>
<dbReference type="InterPro" id="IPR001610">
    <property type="entry name" value="PAC"/>
</dbReference>
<comment type="similarity">
    <text evidence="2">Belongs to the methyl-accepting chemotaxis (MCP) protein family.</text>
</comment>
<dbReference type="SUPFAM" id="SSF55785">
    <property type="entry name" value="PYP-like sensor domain (PAS domain)"/>
    <property type="match status" value="1"/>
</dbReference>
<dbReference type="GO" id="GO:0016020">
    <property type="term" value="C:membrane"/>
    <property type="evidence" value="ECO:0007669"/>
    <property type="project" value="InterPro"/>
</dbReference>
<proteinExistence type="inferred from homology"/>
<dbReference type="CDD" id="cd00130">
    <property type="entry name" value="PAS"/>
    <property type="match status" value="1"/>
</dbReference>
<dbReference type="SMART" id="SM00283">
    <property type="entry name" value="MA"/>
    <property type="match status" value="1"/>
</dbReference>
<evidence type="ECO:0000256" key="3">
    <source>
        <dbReference type="PROSITE-ProRule" id="PRU00284"/>
    </source>
</evidence>
<evidence type="ECO:0000259" key="4">
    <source>
        <dbReference type="PROSITE" id="PS50111"/>
    </source>
</evidence>
<gene>
    <name evidence="6" type="ORF">FLK61_23205</name>
</gene>
<name>A0A859F9F6_9BACI</name>